<sequence length="329" mass="37745">MQSKVVLFDLENNPPKAQLFREVLEHYSTIYLFNCAGTFDYALEDLTEMASWITSGQIIILETPKISHKEFEYAMVVGQLLALLDSSTHIEIISASASAEMLLLMLQESDISSHLIQVESTTSGKVAAKFKIPGIEKIIQSTDLQRVKLYCDALSKMSGKPNTIEKLKNSVANVLQLKDSDVQNIVGMLINLKIVKKYDAQIEFRKKVLKQWQQLDLNQTTPDIHNETLSIHHRLNIQMQNLDENDVIEEHVTVVDKNFAQIDPIQIEVAKKLRSLKSEKPKDIYALRDLLEKMFPESDVRLLLKELLEKGYIYWNGHEILYSHEMFLN</sequence>
<protein>
    <recommendedName>
        <fullName evidence="3">PIN-like domain-containing protein</fullName>
    </recommendedName>
</protein>
<reference evidence="1 2" key="1">
    <citation type="journal article" date="2015" name="Int. J. Syst. Evol. Microbiol.">
        <title>Acinetobacter equi sp. nov. isolated from horse faeces.</title>
        <authorList>
            <person name="Poppel M.T."/>
            <person name="Skiebe E."/>
            <person name="Laue M."/>
            <person name="Bergmann H."/>
            <person name="Ebersberger I."/>
            <person name="Garn T."/>
            <person name="Fruth A."/>
            <person name="Baumgardt S."/>
            <person name="Busse H.J."/>
            <person name="Wilharm G."/>
        </authorList>
    </citation>
    <scope>NUCLEOTIDE SEQUENCE [LARGE SCALE GENOMIC DNA]</scope>
    <source>
        <strain evidence="1 2">114</strain>
    </source>
</reference>
<dbReference type="Proteomes" id="UP000064939">
    <property type="component" value="Chromosome"/>
</dbReference>
<evidence type="ECO:0000313" key="2">
    <source>
        <dbReference type="Proteomes" id="UP000064939"/>
    </source>
</evidence>
<dbReference type="RefSeq" id="WP_054580997.1">
    <property type="nucleotide sequence ID" value="NZ_CP012808.1"/>
</dbReference>
<dbReference type="EMBL" id="CP012808">
    <property type="protein sequence ID" value="ALH95101.1"/>
    <property type="molecule type" value="Genomic_DNA"/>
</dbReference>
<dbReference type="OrthoDB" id="6711682at2"/>
<proteinExistence type="predicted"/>
<evidence type="ECO:0000313" key="1">
    <source>
        <dbReference type="EMBL" id="ALH95101.1"/>
    </source>
</evidence>
<evidence type="ECO:0008006" key="3">
    <source>
        <dbReference type="Google" id="ProtNLM"/>
    </source>
</evidence>
<dbReference type="KEGG" id="aei:AOY20_05850"/>
<organism evidence="1 2">
    <name type="scientific">Acinetobacter equi</name>
    <dbReference type="NCBI Taxonomy" id="1324350"/>
    <lineage>
        <taxon>Bacteria</taxon>
        <taxon>Pseudomonadati</taxon>
        <taxon>Pseudomonadota</taxon>
        <taxon>Gammaproteobacteria</taxon>
        <taxon>Moraxellales</taxon>
        <taxon>Moraxellaceae</taxon>
        <taxon>Acinetobacter</taxon>
    </lineage>
</organism>
<accession>A0A0N9W245</accession>
<dbReference type="AlphaFoldDB" id="A0A0N9W245"/>
<keyword evidence="2" id="KW-1185">Reference proteome</keyword>
<name>A0A0N9W245_9GAMM</name>
<gene>
    <name evidence="1" type="ORF">AOY20_05850</name>
</gene>
<dbReference type="STRING" id="1324350.AOY20_05850"/>